<accession>A0A9N9IFR5</accession>
<keyword evidence="2" id="KW-1185">Reference proteome</keyword>
<proteinExistence type="predicted"/>
<comment type="caution">
    <text evidence="1">The sequence shown here is derived from an EMBL/GenBank/DDBJ whole genome shotgun (WGS) entry which is preliminary data.</text>
</comment>
<sequence>GSQQNPTDIELNDEIIGNQSNIITSEYWEREINEWKEMLAEEEKFRLEEKEALRELRDHWTILNDDLLKIINTRQLIK</sequence>
<gene>
    <name evidence="1" type="ORF">FCALED_LOCUS15031</name>
</gene>
<name>A0A9N9IFR5_9GLOM</name>
<evidence type="ECO:0000313" key="1">
    <source>
        <dbReference type="EMBL" id="CAG8731815.1"/>
    </source>
</evidence>
<evidence type="ECO:0000313" key="2">
    <source>
        <dbReference type="Proteomes" id="UP000789570"/>
    </source>
</evidence>
<protein>
    <submittedName>
        <fullName evidence="1">14467_t:CDS:1</fullName>
    </submittedName>
</protein>
<dbReference type="EMBL" id="CAJVPQ010012485">
    <property type="protein sequence ID" value="CAG8731815.1"/>
    <property type="molecule type" value="Genomic_DNA"/>
</dbReference>
<dbReference type="AlphaFoldDB" id="A0A9N9IFR5"/>
<feature type="non-terminal residue" evidence="1">
    <location>
        <position position="1"/>
    </location>
</feature>
<reference evidence="1" key="1">
    <citation type="submission" date="2021-06" db="EMBL/GenBank/DDBJ databases">
        <authorList>
            <person name="Kallberg Y."/>
            <person name="Tangrot J."/>
            <person name="Rosling A."/>
        </authorList>
    </citation>
    <scope>NUCLEOTIDE SEQUENCE</scope>
    <source>
        <strain evidence="1">UK204</strain>
    </source>
</reference>
<organism evidence="1 2">
    <name type="scientific">Funneliformis caledonium</name>
    <dbReference type="NCBI Taxonomy" id="1117310"/>
    <lineage>
        <taxon>Eukaryota</taxon>
        <taxon>Fungi</taxon>
        <taxon>Fungi incertae sedis</taxon>
        <taxon>Mucoromycota</taxon>
        <taxon>Glomeromycotina</taxon>
        <taxon>Glomeromycetes</taxon>
        <taxon>Glomerales</taxon>
        <taxon>Glomeraceae</taxon>
        <taxon>Funneliformis</taxon>
    </lineage>
</organism>
<dbReference type="Proteomes" id="UP000789570">
    <property type="component" value="Unassembled WGS sequence"/>
</dbReference>